<keyword evidence="3" id="KW-0804">Transcription</keyword>
<proteinExistence type="predicted"/>
<protein>
    <submittedName>
        <fullName evidence="8">TetR/AcrR family transcriptional regulator</fullName>
    </submittedName>
</protein>
<dbReference type="InterPro" id="IPR009057">
    <property type="entry name" value="Homeodomain-like_sf"/>
</dbReference>
<dbReference type="InterPro" id="IPR049445">
    <property type="entry name" value="TetR_SbtR-like_C"/>
</dbReference>
<dbReference type="Pfam" id="PF21597">
    <property type="entry name" value="TetR_C_43"/>
    <property type="match status" value="1"/>
</dbReference>
<evidence type="ECO:0000256" key="1">
    <source>
        <dbReference type="ARBA" id="ARBA00023015"/>
    </source>
</evidence>
<dbReference type="Proteomes" id="UP001597063">
    <property type="component" value="Unassembled WGS sequence"/>
</dbReference>
<dbReference type="PRINTS" id="PR00455">
    <property type="entry name" value="HTHTETR"/>
</dbReference>
<sequence length="266" mass="28889">MAAPPTPVPTGRADARRNREIVLRTAMRLFAEQGLEVSLGTIAQHAGVGAGTVYRHFPTKGILIEAVLAEHLADLVAAADRWAARAAPGDALFGFLLEVIEDSAGRQPFCDALTADRGWPRAVLAAASQRLHRALERLLDDARQAGAIRADLRAEDLTALTFGGAALRSVHRDPARGSRLMRMLLDGLRPHPVTEPDSFRDGSAVPRHESTVPTYCEECGTRLHVRPTGRPPRYCGPTCRQRAHRRRPTPRQAPENARGGQESSSS</sequence>
<reference evidence="9" key="1">
    <citation type="journal article" date="2019" name="Int. J. Syst. Evol. Microbiol.">
        <title>The Global Catalogue of Microorganisms (GCM) 10K type strain sequencing project: providing services to taxonomists for standard genome sequencing and annotation.</title>
        <authorList>
            <consortium name="The Broad Institute Genomics Platform"/>
            <consortium name="The Broad Institute Genome Sequencing Center for Infectious Disease"/>
            <person name="Wu L."/>
            <person name="Ma J."/>
        </authorList>
    </citation>
    <scope>NUCLEOTIDE SEQUENCE [LARGE SCALE GENOMIC DNA]</scope>
    <source>
        <strain evidence="9">JCM 9371</strain>
    </source>
</reference>
<dbReference type="InterPro" id="IPR023772">
    <property type="entry name" value="DNA-bd_HTH_TetR-type_CS"/>
</dbReference>
<feature type="DNA-binding region" description="H-T-H motif" evidence="4">
    <location>
        <begin position="38"/>
        <end position="57"/>
    </location>
</feature>
<dbReference type="Gene3D" id="1.10.357.10">
    <property type="entry name" value="Tetracycline Repressor, domain 2"/>
    <property type="match status" value="1"/>
</dbReference>
<dbReference type="EMBL" id="JBHTGP010000013">
    <property type="protein sequence ID" value="MFD0687862.1"/>
    <property type="molecule type" value="Genomic_DNA"/>
</dbReference>
<keyword evidence="1" id="KW-0805">Transcription regulation</keyword>
<dbReference type="RefSeq" id="WP_131758072.1">
    <property type="nucleotide sequence ID" value="NZ_CAACUY010000043.1"/>
</dbReference>
<dbReference type="InterPro" id="IPR036271">
    <property type="entry name" value="Tet_transcr_reg_TetR-rel_C_sf"/>
</dbReference>
<dbReference type="InterPro" id="IPR001647">
    <property type="entry name" value="HTH_TetR"/>
</dbReference>
<dbReference type="PANTHER" id="PTHR30055:SF234">
    <property type="entry name" value="HTH-TYPE TRANSCRIPTIONAL REGULATOR BETI"/>
    <property type="match status" value="1"/>
</dbReference>
<evidence type="ECO:0000313" key="8">
    <source>
        <dbReference type="EMBL" id="MFD0687862.1"/>
    </source>
</evidence>
<accession>A0ABW2XSI6</accession>
<comment type="caution">
    <text evidence="8">The sequence shown here is derived from an EMBL/GenBank/DDBJ whole genome shotgun (WGS) entry which is preliminary data.</text>
</comment>
<keyword evidence="5" id="KW-0175">Coiled coil</keyword>
<dbReference type="SUPFAM" id="SSF46689">
    <property type="entry name" value="Homeodomain-like"/>
    <property type="match status" value="1"/>
</dbReference>
<dbReference type="PROSITE" id="PS01081">
    <property type="entry name" value="HTH_TETR_1"/>
    <property type="match status" value="1"/>
</dbReference>
<name>A0ABW2XSI6_9ACTN</name>
<feature type="domain" description="HTH tetR-type" evidence="7">
    <location>
        <begin position="16"/>
        <end position="75"/>
    </location>
</feature>
<dbReference type="PANTHER" id="PTHR30055">
    <property type="entry name" value="HTH-TYPE TRANSCRIPTIONAL REGULATOR RUTR"/>
    <property type="match status" value="1"/>
</dbReference>
<evidence type="ECO:0000256" key="4">
    <source>
        <dbReference type="PROSITE-ProRule" id="PRU00335"/>
    </source>
</evidence>
<dbReference type="PROSITE" id="PS50977">
    <property type="entry name" value="HTH_TETR_2"/>
    <property type="match status" value="1"/>
</dbReference>
<evidence type="ECO:0000256" key="3">
    <source>
        <dbReference type="ARBA" id="ARBA00023163"/>
    </source>
</evidence>
<evidence type="ECO:0000256" key="2">
    <source>
        <dbReference type="ARBA" id="ARBA00023125"/>
    </source>
</evidence>
<feature type="coiled-coil region" evidence="5">
    <location>
        <begin position="125"/>
        <end position="155"/>
    </location>
</feature>
<dbReference type="Pfam" id="PF00440">
    <property type="entry name" value="TetR_N"/>
    <property type="match status" value="1"/>
</dbReference>
<feature type="region of interest" description="Disordered" evidence="6">
    <location>
        <begin position="226"/>
        <end position="266"/>
    </location>
</feature>
<dbReference type="InterPro" id="IPR050109">
    <property type="entry name" value="HTH-type_TetR-like_transc_reg"/>
</dbReference>
<keyword evidence="2 4" id="KW-0238">DNA-binding</keyword>
<dbReference type="SUPFAM" id="SSF48498">
    <property type="entry name" value="Tetracyclin repressor-like, C-terminal domain"/>
    <property type="match status" value="1"/>
</dbReference>
<evidence type="ECO:0000259" key="7">
    <source>
        <dbReference type="PROSITE" id="PS50977"/>
    </source>
</evidence>
<evidence type="ECO:0000313" key="9">
    <source>
        <dbReference type="Proteomes" id="UP001597063"/>
    </source>
</evidence>
<keyword evidence="9" id="KW-1185">Reference proteome</keyword>
<evidence type="ECO:0000256" key="6">
    <source>
        <dbReference type="SAM" id="MobiDB-lite"/>
    </source>
</evidence>
<gene>
    <name evidence="8" type="ORF">ACFQZM_25430</name>
</gene>
<evidence type="ECO:0000256" key="5">
    <source>
        <dbReference type="SAM" id="Coils"/>
    </source>
</evidence>
<organism evidence="8 9">
    <name type="scientific">Actinomadura fibrosa</name>
    <dbReference type="NCBI Taxonomy" id="111802"/>
    <lineage>
        <taxon>Bacteria</taxon>
        <taxon>Bacillati</taxon>
        <taxon>Actinomycetota</taxon>
        <taxon>Actinomycetes</taxon>
        <taxon>Streptosporangiales</taxon>
        <taxon>Thermomonosporaceae</taxon>
        <taxon>Actinomadura</taxon>
    </lineage>
</organism>